<evidence type="ECO:0000259" key="3">
    <source>
        <dbReference type="Pfam" id="PF03413"/>
    </source>
</evidence>
<protein>
    <submittedName>
        <fullName evidence="4">PepSY domain-containing protein</fullName>
    </submittedName>
</protein>
<accession>A0ABZ1JX27</accession>
<organism evidence="4 5">
    <name type="scientific">Streptomyces tauricus</name>
    <dbReference type="NCBI Taxonomy" id="68274"/>
    <lineage>
        <taxon>Bacteria</taxon>
        <taxon>Bacillati</taxon>
        <taxon>Actinomycetota</taxon>
        <taxon>Actinomycetes</taxon>
        <taxon>Kitasatosporales</taxon>
        <taxon>Streptomycetaceae</taxon>
        <taxon>Streptomyces</taxon>
        <taxon>Streptomyces aurantiacus group</taxon>
    </lineage>
</organism>
<feature type="compositionally biased region" description="Low complexity" evidence="1">
    <location>
        <begin position="33"/>
        <end position="90"/>
    </location>
</feature>
<dbReference type="Gene3D" id="3.10.450.40">
    <property type="match status" value="1"/>
</dbReference>
<dbReference type="Pfam" id="PF03413">
    <property type="entry name" value="PepSY"/>
    <property type="match status" value="1"/>
</dbReference>
<reference evidence="4" key="1">
    <citation type="submission" date="2022-10" db="EMBL/GenBank/DDBJ databases">
        <title>The complete genomes of actinobacterial strains from the NBC collection.</title>
        <authorList>
            <person name="Joergensen T.S."/>
            <person name="Alvarez Arevalo M."/>
            <person name="Sterndorff E.B."/>
            <person name="Faurdal D."/>
            <person name="Vuksanovic O."/>
            <person name="Mourched A.-S."/>
            <person name="Charusanti P."/>
            <person name="Shaw S."/>
            <person name="Blin K."/>
            <person name="Weber T."/>
        </authorList>
    </citation>
    <scope>NUCLEOTIDE SEQUENCE</scope>
    <source>
        <strain evidence="4">NBC_00189</strain>
    </source>
</reference>
<feature type="domain" description="PepSY" evidence="3">
    <location>
        <begin position="98"/>
        <end position="148"/>
    </location>
</feature>
<keyword evidence="5" id="KW-1185">Reference proteome</keyword>
<feature type="region of interest" description="Disordered" evidence="1">
    <location>
        <begin position="23"/>
        <end position="118"/>
    </location>
</feature>
<evidence type="ECO:0000256" key="1">
    <source>
        <dbReference type="SAM" id="MobiDB-lite"/>
    </source>
</evidence>
<feature type="compositionally biased region" description="Basic and acidic residues" evidence="1">
    <location>
        <begin position="138"/>
        <end position="154"/>
    </location>
</feature>
<evidence type="ECO:0000313" key="4">
    <source>
        <dbReference type="EMBL" id="WTP54255.1"/>
    </source>
</evidence>
<dbReference type="InterPro" id="IPR025711">
    <property type="entry name" value="PepSY"/>
</dbReference>
<name>A0ABZ1JX27_9ACTN</name>
<proteinExistence type="predicted"/>
<feature type="chain" id="PRO_5045977513" evidence="2">
    <location>
        <begin position="25"/>
        <end position="171"/>
    </location>
</feature>
<evidence type="ECO:0000313" key="5">
    <source>
        <dbReference type="Proteomes" id="UP001432166"/>
    </source>
</evidence>
<feature type="signal peptide" evidence="2">
    <location>
        <begin position="1"/>
        <end position="24"/>
    </location>
</feature>
<sequence length="171" mass="17117">MKRASLVLLTSGALVAAITGTALAGGGDDASHSRSTSSPSPSTSTSATATATPTATDSSGPASGAPSTAPTAGDDTAGSATASPTHPSSSVGSRRAGEIALSHVGSGTVTEVEAETEHGRTVWSVKIRKNGTRYDVHVDRASGEITRSRTKSDDDHGDADDDSGRHGRHHD</sequence>
<dbReference type="RefSeq" id="WP_328939660.1">
    <property type="nucleotide sequence ID" value="NZ_CP108133.1"/>
</dbReference>
<feature type="region of interest" description="Disordered" evidence="1">
    <location>
        <begin position="138"/>
        <end position="171"/>
    </location>
</feature>
<dbReference type="EMBL" id="CP108133">
    <property type="protein sequence ID" value="WTP54255.1"/>
    <property type="molecule type" value="Genomic_DNA"/>
</dbReference>
<dbReference type="Proteomes" id="UP001432166">
    <property type="component" value="Chromosome"/>
</dbReference>
<keyword evidence="2" id="KW-0732">Signal</keyword>
<evidence type="ECO:0000256" key="2">
    <source>
        <dbReference type="SAM" id="SignalP"/>
    </source>
</evidence>
<gene>
    <name evidence="4" type="ORF">OG288_41595</name>
</gene>